<evidence type="ECO:0000256" key="1">
    <source>
        <dbReference type="PROSITE-ProRule" id="PRU00703"/>
    </source>
</evidence>
<organism evidence="4 5">
    <name type="scientific">Rhizobium deserti</name>
    <dbReference type="NCBI Taxonomy" id="2547961"/>
    <lineage>
        <taxon>Bacteria</taxon>
        <taxon>Pseudomonadati</taxon>
        <taxon>Pseudomonadota</taxon>
        <taxon>Alphaproteobacteria</taxon>
        <taxon>Hyphomicrobiales</taxon>
        <taxon>Rhizobiaceae</taxon>
        <taxon>Rhizobium/Agrobacterium group</taxon>
        <taxon>Rhizobium</taxon>
    </lineage>
</organism>
<evidence type="ECO:0000259" key="3">
    <source>
        <dbReference type="PROSITE" id="PS51371"/>
    </source>
</evidence>
<dbReference type="Pfam" id="PF04982">
    <property type="entry name" value="TM_HPP"/>
    <property type="match status" value="1"/>
</dbReference>
<dbReference type="AlphaFoldDB" id="A0A4R5UID1"/>
<dbReference type="InterPro" id="IPR046342">
    <property type="entry name" value="CBS_dom_sf"/>
</dbReference>
<gene>
    <name evidence="4" type="ORF">E2F50_06460</name>
</gene>
<feature type="transmembrane region" description="Helical" evidence="2">
    <location>
        <begin position="21"/>
        <end position="41"/>
    </location>
</feature>
<evidence type="ECO:0000313" key="5">
    <source>
        <dbReference type="Proteomes" id="UP000295238"/>
    </source>
</evidence>
<name>A0A4R5UID1_9HYPH</name>
<dbReference type="CDD" id="cd04600">
    <property type="entry name" value="CBS_pair_HPP_assoc"/>
    <property type="match status" value="1"/>
</dbReference>
<reference evidence="4 5" key="1">
    <citation type="submission" date="2019-03" db="EMBL/GenBank/DDBJ databases">
        <title>Rhizobium sp. nov., an bacterium isolated from biocrust in Mu Us Desert.</title>
        <authorList>
            <person name="Lixiong L."/>
        </authorList>
    </citation>
    <scope>NUCLEOTIDE SEQUENCE [LARGE SCALE GENOMIC DNA]</scope>
    <source>
        <strain evidence="4 5">SPY-1</strain>
    </source>
</reference>
<evidence type="ECO:0000313" key="4">
    <source>
        <dbReference type="EMBL" id="TDK36572.1"/>
    </source>
</evidence>
<sequence>MRLMLRRLLPEASPVSSHERLRSAIGALLGVLATGFIGALAMGSATVAPALIAPMGASAVLLFAVPSSPLAQPWSILCGNTISALVGVTVALLVQNLFLASALAIGFAILAMMTLRCLHPPSGAIALTAVLGGPVIHDLGYSFVLWPVAGNSLAILLVALVFNNMTGRPYPRSILPSSASHGTSDPPPAQRLGFTSRDLDEVLKDYDQVFDIERDDLEEILRRTELRSYRRRAGHLDCGAVMSRDVVAVAPDTSLKEAHKQMRIHHIKALPVTNDQAEVVGIVTQTDFLDKAAWTTGRPVIGFAQRLRLVLSGATAPNDTVKDIMTTPVKTVTPDAPLADAIIMFAEQGLHYLPVTRSNNKLAGILSQSDVLAAMLADRATAQEAAQVPFGMS</sequence>
<keyword evidence="5" id="KW-1185">Reference proteome</keyword>
<protein>
    <submittedName>
        <fullName evidence="4">HPP family protein</fullName>
    </submittedName>
</protein>
<keyword evidence="2" id="KW-1133">Transmembrane helix</keyword>
<dbReference type="SUPFAM" id="SSF54631">
    <property type="entry name" value="CBS-domain pair"/>
    <property type="match status" value="1"/>
</dbReference>
<feature type="transmembrane region" description="Helical" evidence="2">
    <location>
        <begin position="98"/>
        <end position="115"/>
    </location>
</feature>
<feature type="domain" description="CBS" evidence="3">
    <location>
        <begin position="325"/>
        <end position="381"/>
    </location>
</feature>
<keyword evidence="2" id="KW-0472">Membrane</keyword>
<dbReference type="Gene3D" id="3.10.580.10">
    <property type="entry name" value="CBS-domain"/>
    <property type="match status" value="1"/>
</dbReference>
<feature type="transmembrane region" description="Helical" evidence="2">
    <location>
        <begin position="74"/>
        <end position="92"/>
    </location>
</feature>
<dbReference type="Proteomes" id="UP000295238">
    <property type="component" value="Unassembled WGS sequence"/>
</dbReference>
<keyword evidence="2" id="KW-0812">Transmembrane</keyword>
<dbReference type="EMBL" id="SMTL01000002">
    <property type="protein sequence ID" value="TDK36572.1"/>
    <property type="molecule type" value="Genomic_DNA"/>
</dbReference>
<dbReference type="InterPro" id="IPR058581">
    <property type="entry name" value="TM_HPP"/>
</dbReference>
<dbReference type="SMART" id="SM00116">
    <property type="entry name" value="CBS"/>
    <property type="match status" value="2"/>
</dbReference>
<dbReference type="OrthoDB" id="9811720at2"/>
<dbReference type="Pfam" id="PF00571">
    <property type="entry name" value="CBS"/>
    <property type="match status" value="2"/>
</dbReference>
<proteinExistence type="predicted"/>
<dbReference type="PANTHER" id="PTHR33741:SF5">
    <property type="entry name" value="TRANSMEMBRANE PROTEIN DDB_G0269096-RELATED"/>
    <property type="match status" value="1"/>
</dbReference>
<dbReference type="PANTHER" id="PTHR33741">
    <property type="entry name" value="TRANSMEMBRANE PROTEIN DDB_G0269096-RELATED"/>
    <property type="match status" value="1"/>
</dbReference>
<feature type="domain" description="CBS" evidence="3">
    <location>
        <begin position="242"/>
        <end position="300"/>
    </location>
</feature>
<evidence type="ECO:0000256" key="2">
    <source>
        <dbReference type="SAM" id="Phobius"/>
    </source>
</evidence>
<dbReference type="InterPro" id="IPR007065">
    <property type="entry name" value="HPP"/>
</dbReference>
<feature type="transmembrane region" description="Helical" evidence="2">
    <location>
        <begin position="143"/>
        <end position="162"/>
    </location>
</feature>
<dbReference type="PROSITE" id="PS51371">
    <property type="entry name" value="CBS"/>
    <property type="match status" value="2"/>
</dbReference>
<comment type="caution">
    <text evidence="4">The sequence shown here is derived from an EMBL/GenBank/DDBJ whole genome shotgun (WGS) entry which is preliminary data.</text>
</comment>
<dbReference type="InterPro" id="IPR000644">
    <property type="entry name" value="CBS_dom"/>
</dbReference>
<dbReference type="RefSeq" id="WP_133315283.1">
    <property type="nucleotide sequence ID" value="NZ_SMTL01000002.1"/>
</dbReference>
<accession>A0A4R5UID1</accession>
<keyword evidence="1" id="KW-0129">CBS domain</keyword>